<sequence length="91" mass="10833">MDYETASARANSLRKFYKSIFIFALFAVLIIPDDIFGEEIVHFSLFDRYTILGIWGFIILVKAAKLFLFDSEWEKKMIEKELRKEKKPIDY</sequence>
<name>A0A1H6HMZ0_CHRCI</name>
<evidence type="ECO:0000256" key="1">
    <source>
        <dbReference type="SAM" id="Phobius"/>
    </source>
</evidence>
<organism evidence="3 4">
    <name type="scientific">Chryseobacterium culicis</name>
    <dbReference type="NCBI Taxonomy" id="680127"/>
    <lineage>
        <taxon>Bacteria</taxon>
        <taxon>Pseudomonadati</taxon>
        <taxon>Bacteroidota</taxon>
        <taxon>Flavobacteriia</taxon>
        <taxon>Flavobacteriales</taxon>
        <taxon>Weeksellaceae</taxon>
        <taxon>Chryseobacterium group</taxon>
        <taxon>Chryseobacterium</taxon>
    </lineage>
</organism>
<gene>
    <name evidence="3" type="ORF">SAMN05421593_3070</name>
</gene>
<evidence type="ECO:0000313" key="4">
    <source>
        <dbReference type="Proteomes" id="UP000198561"/>
    </source>
</evidence>
<feature type="transmembrane region" description="Helical" evidence="1">
    <location>
        <begin position="49"/>
        <end position="68"/>
    </location>
</feature>
<proteinExistence type="predicted"/>
<dbReference type="AlphaFoldDB" id="A0A1H6HMZ0"/>
<feature type="transmembrane region" description="Helical" evidence="1">
    <location>
        <begin position="20"/>
        <end position="37"/>
    </location>
</feature>
<keyword evidence="1" id="KW-1133">Transmembrane helix</keyword>
<evidence type="ECO:0000259" key="2">
    <source>
        <dbReference type="Pfam" id="PF13239"/>
    </source>
</evidence>
<dbReference type="RefSeq" id="WP_089693271.1">
    <property type="nucleotide sequence ID" value="NZ_FNWQ01000003.1"/>
</dbReference>
<protein>
    <submittedName>
        <fullName evidence="3">2TM domain-containing protein</fullName>
    </submittedName>
</protein>
<dbReference type="OrthoDB" id="1260494at2"/>
<dbReference type="InterPro" id="IPR025698">
    <property type="entry name" value="2TM_dom"/>
</dbReference>
<dbReference type="STRING" id="680127.SAMN05421593_3070"/>
<dbReference type="Proteomes" id="UP000198561">
    <property type="component" value="Unassembled WGS sequence"/>
</dbReference>
<evidence type="ECO:0000313" key="3">
    <source>
        <dbReference type="EMBL" id="SEH35564.1"/>
    </source>
</evidence>
<reference evidence="3 4" key="1">
    <citation type="submission" date="2016-10" db="EMBL/GenBank/DDBJ databases">
        <authorList>
            <person name="de Groot N.N."/>
        </authorList>
    </citation>
    <scope>NUCLEOTIDE SEQUENCE [LARGE SCALE GENOMIC DNA]</scope>
    <source>
        <strain evidence="3 4">DSM 23031</strain>
    </source>
</reference>
<dbReference type="Pfam" id="PF13239">
    <property type="entry name" value="2TM"/>
    <property type="match status" value="1"/>
</dbReference>
<keyword evidence="1" id="KW-0472">Membrane</keyword>
<keyword evidence="1" id="KW-0812">Transmembrane</keyword>
<accession>A0A1H6HMZ0</accession>
<dbReference type="EMBL" id="FNWQ01000003">
    <property type="protein sequence ID" value="SEH35564.1"/>
    <property type="molecule type" value="Genomic_DNA"/>
</dbReference>
<feature type="domain" description="2TM" evidence="2">
    <location>
        <begin position="5"/>
        <end position="82"/>
    </location>
</feature>